<accession>A0ABX2AKT7</accession>
<comment type="caution">
    <text evidence="1">The sequence shown here is derived from an EMBL/GenBank/DDBJ whole genome shotgun (WGS) entry which is preliminary data.</text>
</comment>
<evidence type="ECO:0000313" key="2">
    <source>
        <dbReference type="Proteomes" id="UP000714420"/>
    </source>
</evidence>
<dbReference type="RefSeq" id="WP_172275169.1">
    <property type="nucleotide sequence ID" value="NZ_CASGMU010000003.1"/>
</dbReference>
<gene>
    <name evidence="1" type="ORF">HPS56_05530</name>
</gene>
<reference evidence="1 2" key="1">
    <citation type="submission" date="2020-05" db="EMBL/GenBank/DDBJ databases">
        <title>Distinct polysaccharide utilization as determinants for interspecies competition between intestinal Prevotella spp.</title>
        <authorList>
            <person name="Galvez E.J.C."/>
            <person name="Iljazovic A."/>
            <person name="Strowig T."/>
        </authorList>
    </citation>
    <scope>NUCLEOTIDE SEQUENCE [LARGE SCALE GENOMIC DNA]</scope>
    <source>
        <strain evidence="1 2">PMUR</strain>
    </source>
</reference>
<dbReference type="Proteomes" id="UP000714420">
    <property type="component" value="Unassembled WGS sequence"/>
</dbReference>
<keyword evidence="2" id="KW-1185">Reference proteome</keyword>
<proteinExistence type="predicted"/>
<name>A0ABX2AKT7_9BACT</name>
<evidence type="ECO:0000313" key="1">
    <source>
        <dbReference type="EMBL" id="NPD91816.1"/>
    </source>
</evidence>
<evidence type="ECO:0008006" key="3">
    <source>
        <dbReference type="Google" id="ProtNLM"/>
    </source>
</evidence>
<sequence length="339" mass="38586">MNKRILFFIQMTLCLLWAGMEEARAVEVTLTVDEFTERPAAIDAAARNLSKVLTEINRAQNAKQVVSVKDLKMDDFSKKSLARLWAVTPFYCDDEEVVERCWVFANGTMMVSHIPLIITPEGETFGMGTYQEAVVEFDRNGGITDFRFALDAQTAESMERCGSVVEKEKQMIILKEIEKFRTAYNMKDISTIEAMFSDDALIITGSVVQRREPGDGNRYAPKVKYTKQNKEQYIANLRRAFLRNKWIDVKFSQIGENGEAGGCAGITRSNIDPTKYGVRMRQSWKSSNYSDEGYLFLLWEFPEDGGTPIIHVRTWQPEWVGGQRQQPDDDISTLGGFDL</sequence>
<dbReference type="EMBL" id="JABKKF010000004">
    <property type="protein sequence ID" value="NPD91816.1"/>
    <property type="molecule type" value="Genomic_DNA"/>
</dbReference>
<protein>
    <recommendedName>
        <fullName evidence="3">Nuclear transport factor 2 family protein</fullName>
    </recommendedName>
</protein>
<organism evidence="1 2">
    <name type="scientific">Xylanibacter muris</name>
    <dbReference type="NCBI Taxonomy" id="2736290"/>
    <lineage>
        <taxon>Bacteria</taxon>
        <taxon>Pseudomonadati</taxon>
        <taxon>Bacteroidota</taxon>
        <taxon>Bacteroidia</taxon>
        <taxon>Bacteroidales</taxon>
        <taxon>Prevotellaceae</taxon>
        <taxon>Xylanibacter</taxon>
    </lineage>
</organism>